<feature type="domain" description="TonB-dependent receptor-like beta-barrel" evidence="13">
    <location>
        <begin position="212"/>
        <end position="646"/>
    </location>
</feature>
<comment type="similarity">
    <text evidence="10 11">Belongs to the TonB-dependent receptor family.</text>
</comment>
<reference evidence="16" key="1">
    <citation type="submission" date="2016-10" db="EMBL/GenBank/DDBJ databases">
        <authorList>
            <person name="Varghese N."/>
            <person name="Submissions S."/>
        </authorList>
    </citation>
    <scope>NUCLEOTIDE SEQUENCE [LARGE SCALE GENOMIC DNA]</scope>
    <source>
        <strain evidence="16">DSM 13234</strain>
    </source>
</reference>
<keyword evidence="6 11" id="KW-0798">TonB box</keyword>
<feature type="signal peptide" evidence="12">
    <location>
        <begin position="1"/>
        <end position="22"/>
    </location>
</feature>
<keyword evidence="2 10" id="KW-0813">Transport</keyword>
<dbReference type="InterPro" id="IPR039426">
    <property type="entry name" value="TonB-dep_rcpt-like"/>
</dbReference>
<evidence type="ECO:0000313" key="16">
    <source>
        <dbReference type="Proteomes" id="UP000182983"/>
    </source>
</evidence>
<dbReference type="Pfam" id="PF00593">
    <property type="entry name" value="TonB_dep_Rec_b-barrel"/>
    <property type="match status" value="1"/>
</dbReference>
<gene>
    <name evidence="15" type="ORF">SAMN04244559_02126</name>
</gene>
<dbReference type="Pfam" id="PF07715">
    <property type="entry name" value="Plug"/>
    <property type="match status" value="1"/>
</dbReference>
<keyword evidence="9 10" id="KW-0998">Cell outer membrane</keyword>
<name>A0A1H6I1S2_MAGFU</name>
<accession>A0A1H6I1S2</accession>
<keyword evidence="4 10" id="KW-0812">Transmembrane</keyword>
<dbReference type="InterPro" id="IPR036942">
    <property type="entry name" value="Beta-barrel_TonB_sf"/>
</dbReference>
<evidence type="ECO:0000256" key="5">
    <source>
        <dbReference type="ARBA" id="ARBA00022729"/>
    </source>
</evidence>
<organism evidence="15 16">
    <name type="scientific">Magnetospirillum fulvum</name>
    <name type="common">Rhodospirillum fulvum</name>
    <dbReference type="NCBI Taxonomy" id="1082"/>
    <lineage>
        <taxon>Bacteria</taxon>
        <taxon>Pseudomonadati</taxon>
        <taxon>Pseudomonadota</taxon>
        <taxon>Alphaproteobacteria</taxon>
        <taxon>Rhodospirillales</taxon>
        <taxon>Rhodospirillaceae</taxon>
        <taxon>Magnetospirillum</taxon>
    </lineage>
</organism>
<evidence type="ECO:0000256" key="11">
    <source>
        <dbReference type="RuleBase" id="RU003357"/>
    </source>
</evidence>
<feature type="chain" id="PRO_5010274641" evidence="12">
    <location>
        <begin position="23"/>
        <end position="672"/>
    </location>
</feature>
<proteinExistence type="inferred from homology"/>
<dbReference type="InterPro" id="IPR037066">
    <property type="entry name" value="Plug_dom_sf"/>
</dbReference>
<evidence type="ECO:0000256" key="2">
    <source>
        <dbReference type="ARBA" id="ARBA00022448"/>
    </source>
</evidence>
<evidence type="ECO:0000256" key="4">
    <source>
        <dbReference type="ARBA" id="ARBA00022692"/>
    </source>
</evidence>
<evidence type="ECO:0000256" key="8">
    <source>
        <dbReference type="ARBA" id="ARBA00023170"/>
    </source>
</evidence>
<keyword evidence="5 12" id="KW-0732">Signal</keyword>
<evidence type="ECO:0000256" key="12">
    <source>
        <dbReference type="SAM" id="SignalP"/>
    </source>
</evidence>
<dbReference type="Proteomes" id="UP000182983">
    <property type="component" value="Unassembled WGS sequence"/>
</dbReference>
<keyword evidence="3 10" id="KW-1134">Transmembrane beta strand</keyword>
<evidence type="ECO:0000313" key="15">
    <source>
        <dbReference type="EMBL" id="SEH40309.1"/>
    </source>
</evidence>
<evidence type="ECO:0000256" key="10">
    <source>
        <dbReference type="PROSITE-ProRule" id="PRU01360"/>
    </source>
</evidence>
<dbReference type="GO" id="GO:0044718">
    <property type="term" value="P:siderophore transmembrane transport"/>
    <property type="evidence" value="ECO:0007669"/>
    <property type="project" value="TreeGrafter"/>
</dbReference>
<dbReference type="EMBL" id="FNWO01000008">
    <property type="protein sequence ID" value="SEH40309.1"/>
    <property type="molecule type" value="Genomic_DNA"/>
</dbReference>
<evidence type="ECO:0000259" key="14">
    <source>
        <dbReference type="Pfam" id="PF07715"/>
    </source>
</evidence>
<evidence type="ECO:0000256" key="3">
    <source>
        <dbReference type="ARBA" id="ARBA00022452"/>
    </source>
</evidence>
<dbReference type="SUPFAM" id="SSF56935">
    <property type="entry name" value="Porins"/>
    <property type="match status" value="1"/>
</dbReference>
<evidence type="ECO:0000256" key="7">
    <source>
        <dbReference type="ARBA" id="ARBA00023136"/>
    </source>
</evidence>
<dbReference type="AlphaFoldDB" id="A0A1H6I1S2"/>
<evidence type="ECO:0000259" key="13">
    <source>
        <dbReference type="Pfam" id="PF00593"/>
    </source>
</evidence>
<dbReference type="InterPro" id="IPR012910">
    <property type="entry name" value="Plug_dom"/>
</dbReference>
<keyword evidence="8" id="KW-0675">Receptor</keyword>
<protein>
    <submittedName>
        <fullName evidence="15">Iron complex outermembrane recepter protein</fullName>
    </submittedName>
</protein>
<evidence type="ECO:0000256" key="9">
    <source>
        <dbReference type="ARBA" id="ARBA00023237"/>
    </source>
</evidence>
<dbReference type="PANTHER" id="PTHR30069">
    <property type="entry name" value="TONB-DEPENDENT OUTER MEMBRANE RECEPTOR"/>
    <property type="match status" value="1"/>
</dbReference>
<dbReference type="CDD" id="cd01347">
    <property type="entry name" value="ligand_gated_channel"/>
    <property type="match status" value="1"/>
</dbReference>
<dbReference type="PROSITE" id="PS52016">
    <property type="entry name" value="TONB_DEPENDENT_REC_3"/>
    <property type="match status" value="1"/>
</dbReference>
<evidence type="ECO:0000256" key="1">
    <source>
        <dbReference type="ARBA" id="ARBA00004571"/>
    </source>
</evidence>
<dbReference type="Gene3D" id="2.170.130.10">
    <property type="entry name" value="TonB-dependent receptor, plug domain"/>
    <property type="match status" value="1"/>
</dbReference>
<dbReference type="PANTHER" id="PTHR30069:SF29">
    <property type="entry name" value="HEMOGLOBIN AND HEMOGLOBIN-HAPTOGLOBIN-BINDING PROTEIN 1-RELATED"/>
    <property type="match status" value="1"/>
</dbReference>
<dbReference type="Gene3D" id="2.40.170.20">
    <property type="entry name" value="TonB-dependent receptor, beta-barrel domain"/>
    <property type="match status" value="1"/>
</dbReference>
<sequence length="672" mass="74688">MMRPMTVTVIACTALGPISALAAEESGVFTLGEVHVSAPTESQLPGTSVLTLDEMRLLNRETLDDALNAMSGTSITHGGSSRNESNYYIRGMDRLRVPLYIDGIRVYLPYDNRLDMARFTTSDIAEIQVTKGYTSVINGPGAMGGSVNLVSRRPTAPLSGDVRTGTSFDANGAFNGFTTDAYVGTLQKNWYIQGSGQWAQKDHFGLSDDFKATASENGGNRNESQKQDYKINLKVGYIPNADDEYSINYIDQNGRKSAPPNTVSNNRYWRWPEWGKKSLYWLSKTTADDGSYIKVRAFYDQMNNTVDFYANETYTNAHARQGVWSNYRDTAWGGSIEGGLNMLAGRDMLRAALHGRSDSHKERSRVSATVLEPWQESNEDTYSAALENTFKVTRDWDLITGVSYDLRILNKADDWGIVSNVGRAIHYERSDDHALNPQMATVYRYSDSGNVSASIERRTRFPTLSERFSNKFGTAYNSPNLKSEKSINTQLAIKDKIGADTKVGATLFHSYIDDAITTRSIRVGGDTFTQNINAGSARHKGFELEASSLVLPSLELGANYTFMLAEVTNKTLRETGIPRHKSTLFADWEALHAVHVVPSVELASERWMQNSSTDAYYRGGDMAVANLKVAWKPIDDLTVEAGAKNLFDNNYQTNDGFPEEGRNYFANVRVTF</sequence>
<keyword evidence="7 10" id="KW-0472">Membrane</keyword>
<feature type="domain" description="TonB-dependent receptor plug" evidence="14">
    <location>
        <begin position="47"/>
        <end position="145"/>
    </location>
</feature>
<dbReference type="GO" id="GO:0009279">
    <property type="term" value="C:cell outer membrane"/>
    <property type="evidence" value="ECO:0007669"/>
    <property type="project" value="UniProtKB-SubCell"/>
</dbReference>
<dbReference type="GO" id="GO:0015344">
    <property type="term" value="F:siderophore uptake transmembrane transporter activity"/>
    <property type="evidence" value="ECO:0007669"/>
    <property type="project" value="TreeGrafter"/>
</dbReference>
<keyword evidence="16" id="KW-1185">Reference proteome</keyword>
<dbReference type="InterPro" id="IPR000531">
    <property type="entry name" value="Beta-barrel_TonB"/>
</dbReference>
<comment type="subcellular location">
    <subcellularLocation>
        <location evidence="1 10">Cell outer membrane</location>
        <topology evidence="1 10">Multi-pass membrane protein</topology>
    </subcellularLocation>
</comment>
<evidence type="ECO:0000256" key="6">
    <source>
        <dbReference type="ARBA" id="ARBA00023077"/>
    </source>
</evidence>